<keyword evidence="2" id="KW-1133">Transmembrane helix</keyword>
<feature type="compositionally biased region" description="Low complexity" evidence="1">
    <location>
        <begin position="316"/>
        <end position="340"/>
    </location>
</feature>
<evidence type="ECO:0000313" key="4">
    <source>
        <dbReference type="EMBL" id="KAJ3659231.1"/>
    </source>
</evidence>
<evidence type="ECO:0000256" key="3">
    <source>
        <dbReference type="SAM" id="SignalP"/>
    </source>
</evidence>
<feature type="chain" id="PRO_5041431427" evidence="3">
    <location>
        <begin position="19"/>
        <end position="757"/>
    </location>
</feature>
<feature type="region of interest" description="Disordered" evidence="1">
    <location>
        <begin position="316"/>
        <end position="345"/>
    </location>
</feature>
<protein>
    <submittedName>
        <fullName evidence="4">Uncharacterized protein</fullName>
    </submittedName>
</protein>
<dbReference type="Proteomes" id="UP001168821">
    <property type="component" value="Unassembled WGS sequence"/>
</dbReference>
<name>A0AA38ISJ6_9CUCU</name>
<reference evidence="4" key="1">
    <citation type="journal article" date="2023" name="G3 (Bethesda)">
        <title>Whole genome assemblies of Zophobas morio and Tenebrio molitor.</title>
        <authorList>
            <person name="Kaur S."/>
            <person name="Stinson S.A."/>
            <person name="diCenzo G.C."/>
        </authorList>
    </citation>
    <scope>NUCLEOTIDE SEQUENCE</scope>
    <source>
        <strain evidence="4">QUZm001</strain>
    </source>
</reference>
<accession>A0AA38ISJ6</accession>
<evidence type="ECO:0000313" key="5">
    <source>
        <dbReference type="Proteomes" id="UP001168821"/>
    </source>
</evidence>
<dbReference type="AlphaFoldDB" id="A0AA38ISJ6"/>
<comment type="caution">
    <text evidence="4">The sequence shown here is derived from an EMBL/GenBank/DDBJ whole genome shotgun (WGS) entry which is preliminary data.</text>
</comment>
<proteinExistence type="predicted"/>
<organism evidence="4 5">
    <name type="scientific">Zophobas morio</name>
    <dbReference type="NCBI Taxonomy" id="2755281"/>
    <lineage>
        <taxon>Eukaryota</taxon>
        <taxon>Metazoa</taxon>
        <taxon>Ecdysozoa</taxon>
        <taxon>Arthropoda</taxon>
        <taxon>Hexapoda</taxon>
        <taxon>Insecta</taxon>
        <taxon>Pterygota</taxon>
        <taxon>Neoptera</taxon>
        <taxon>Endopterygota</taxon>
        <taxon>Coleoptera</taxon>
        <taxon>Polyphaga</taxon>
        <taxon>Cucujiformia</taxon>
        <taxon>Tenebrionidae</taxon>
        <taxon>Zophobas</taxon>
    </lineage>
</organism>
<keyword evidence="2" id="KW-0472">Membrane</keyword>
<evidence type="ECO:0000256" key="2">
    <source>
        <dbReference type="SAM" id="Phobius"/>
    </source>
</evidence>
<keyword evidence="3" id="KW-0732">Signal</keyword>
<dbReference type="EMBL" id="JALNTZ010000003">
    <property type="protein sequence ID" value="KAJ3659231.1"/>
    <property type="molecule type" value="Genomic_DNA"/>
</dbReference>
<gene>
    <name evidence="4" type="ORF">Zmor_010932</name>
</gene>
<feature type="transmembrane region" description="Helical" evidence="2">
    <location>
        <begin position="664"/>
        <end position="686"/>
    </location>
</feature>
<keyword evidence="5" id="KW-1185">Reference proteome</keyword>
<feature type="compositionally biased region" description="Basic residues" evidence="1">
    <location>
        <begin position="68"/>
        <end position="79"/>
    </location>
</feature>
<sequence>MQLFVGLSVLVIICVTFAQDLSQQEEKVQEERDLRDYNQDWRAVDYSPPHQGISGWVPQPDVQEQPIKRRRIRKRKRRPPVLPVQDAEESSPPRRKVRPQRLDQIKEPWEEMGDEIAQKSNSRRRLIPVYDEEEVKTYERVRDPFTALQEAEEKQKTKVEDSTKTPDLKTLLKQSGGLSLSEVLQQKNLTLSELLKGNRRAISVLARETETTTEIVTSTKGFKHRRLPPSIGLKKDINRNFVRTSDNLSSYEVIEAQRKRLALLHSHKDTKMFPDVVQFDVVTEATTEKRVFVPSSPKSSNLVSTEQIITIPTTTRTTTTTTTATTTTTSTTTQAPLTAPKSRQRGLPMTSAKLNKVVKDTPTLPSQAIPINLNDIFGLSSISEKNETEISDGPLKMIIDLTEIATTELPSESENTITTATPVLILEELPKTTTASVGLKLKRVTAKEEIMEILKNPFERENLSKILSTRNMTVEELVQLRERGSSQLHLADIFHNKTLEPEPKDEPFIGHIQGDVLDDHPFINRKAKTMPIFPEVTPITESSLKIEKELTTKLPYTITSFPTYKIETNKDANIQPFFPIWQQLYPHFFEDAYENNNLQDTPGFVQPITTTTEKMSFEELERLEEIENALAEAANEQLKVDLPQNVYSDDEEEFINLPSGVKSAILASLAIIGLSLLVFLTILLIFKWSHKKKARLNYNGSFLGSKIRSPILEPNQKRTFRTFVSETLGRKKNYYKAHMQSMSDSIWDNEEKKSYMI</sequence>
<feature type="signal peptide" evidence="3">
    <location>
        <begin position="1"/>
        <end position="18"/>
    </location>
</feature>
<evidence type="ECO:0000256" key="1">
    <source>
        <dbReference type="SAM" id="MobiDB-lite"/>
    </source>
</evidence>
<feature type="region of interest" description="Disordered" evidence="1">
    <location>
        <begin position="48"/>
        <end position="107"/>
    </location>
</feature>
<keyword evidence="2" id="KW-0812">Transmembrane</keyword>